<evidence type="ECO:0000256" key="2">
    <source>
        <dbReference type="ARBA" id="ARBA00023002"/>
    </source>
</evidence>
<accession>A0A1W2TE59</accession>
<name>A0A1W2TE59_ROSNE</name>
<evidence type="ECO:0000313" key="4">
    <source>
        <dbReference type="EMBL" id="GAP86301.1"/>
    </source>
</evidence>
<reference evidence="4" key="1">
    <citation type="submission" date="2016-03" db="EMBL/GenBank/DDBJ databases">
        <title>Draft genome sequence of Rosellinia necatrix.</title>
        <authorList>
            <person name="Kanematsu S."/>
        </authorList>
    </citation>
    <scope>NUCLEOTIDE SEQUENCE [LARGE SCALE GENOMIC DNA]</scope>
    <source>
        <strain evidence="4">W97</strain>
    </source>
</reference>
<dbReference type="PANTHER" id="PTHR47706">
    <property type="entry name" value="NMRA-LIKE FAMILY PROTEIN"/>
    <property type="match status" value="1"/>
</dbReference>
<dbReference type="STRING" id="77044.A0A1W2TE59"/>
<dbReference type="OrthoDB" id="419598at2759"/>
<dbReference type="InterPro" id="IPR008030">
    <property type="entry name" value="NmrA-like"/>
</dbReference>
<feature type="domain" description="NmrA-like" evidence="3">
    <location>
        <begin position="9"/>
        <end position="139"/>
    </location>
</feature>
<dbReference type="Pfam" id="PF05368">
    <property type="entry name" value="NmrA"/>
    <property type="match status" value="1"/>
</dbReference>
<dbReference type="InterPro" id="IPR036291">
    <property type="entry name" value="NAD(P)-bd_dom_sf"/>
</dbReference>
<dbReference type="AlphaFoldDB" id="A0A1W2TE59"/>
<evidence type="ECO:0000313" key="5">
    <source>
        <dbReference type="Proteomes" id="UP000054516"/>
    </source>
</evidence>
<keyword evidence="1" id="KW-0521">NADP</keyword>
<dbReference type="OMA" id="VPCEFGS"/>
<dbReference type="Gene3D" id="3.40.50.720">
    <property type="entry name" value="NAD(P)-binding Rossmann-like Domain"/>
    <property type="match status" value="1"/>
</dbReference>
<organism evidence="4">
    <name type="scientific">Rosellinia necatrix</name>
    <name type="common">White root-rot fungus</name>
    <dbReference type="NCBI Taxonomy" id="77044"/>
    <lineage>
        <taxon>Eukaryota</taxon>
        <taxon>Fungi</taxon>
        <taxon>Dikarya</taxon>
        <taxon>Ascomycota</taxon>
        <taxon>Pezizomycotina</taxon>
        <taxon>Sordariomycetes</taxon>
        <taxon>Xylariomycetidae</taxon>
        <taxon>Xylariales</taxon>
        <taxon>Xylariaceae</taxon>
        <taxon>Rosellinia</taxon>
    </lineage>
</organism>
<dbReference type="SUPFAM" id="SSF51735">
    <property type="entry name" value="NAD(P)-binding Rossmann-fold domains"/>
    <property type="match status" value="1"/>
</dbReference>
<dbReference type="EMBL" id="DF977463">
    <property type="protein sequence ID" value="GAP86301.1"/>
    <property type="molecule type" value="Genomic_DNA"/>
</dbReference>
<proteinExistence type="predicted"/>
<dbReference type="PANTHER" id="PTHR47706:SF7">
    <property type="entry name" value="CIPA-LIKE, PUTATIVE (AFU_ORTHOLOGUE AFUA_1G01630)-RELATED"/>
    <property type="match status" value="1"/>
</dbReference>
<evidence type="ECO:0000256" key="1">
    <source>
        <dbReference type="ARBA" id="ARBA00022857"/>
    </source>
</evidence>
<dbReference type="InterPro" id="IPR051609">
    <property type="entry name" value="NmrA/Isoflavone_reductase-like"/>
</dbReference>
<protein>
    <submittedName>
        <fullName evidence="4">Putative isoflavone reductase family protein</fullName>
    </submittedName>
</protein>
<dbReference type="Proteomes" id="UP000054516">
    <property type="component" value="Unassembled WGS sequence"/>
</dbReference>
<dbReference type="GO" id="GO:0016491">
    <property type="term" value="F:oxidoreductase activity"/>
    <property type="evidence" value="ECO:0007669"/>
    <property type="project" value="UniProtKB-KW"/>
</dbReference>
<keyword evidence="2" id="KW-0560">Oxidoreductase</keyword>
<evidence type="ECO:0000259" key="3">
    <source>
        <dbReference type="Pfam" id="PF05368"/>
    </source>
</evidence>
<gene>
    <name evidence="4" type="ORF">SAMD00023353_1801100</name>
</gene>
<keyword evidence="5" id="KW-1185">Reference proteome</keyword>
<sequence>MAPEKRIRNVTLVGANGTVGAPILSALLAAGHKTAVLTRPGSSASFPPAVTVHVRDYNDVEFIEGCLRGQDVLVMALAFNAYDAQIPLIKAAARAGVPYVVPCEFGSDPTHPKLNAEINIMNMKAPFRKLIEELGVSSWIGVVNNLWVEFTLRLGLYGIDLKKKTATLYDEGDVKGNFTTLTRVGEALAALLALPEAELSRHRNAFVYFSSFYVSQRDLLASAMRATGTAEGDWAVASVSSDKVIRDAKAPSADPMAPAMSLFALMFKHGYGGDYNTKLQDYESLGLPAEDLDAIMKSVAQELGA</sequence>
<dbReference type="Gene3D" id="3.90.25.10">
    <property type="entry name" value="UDP-galactose 4-epimerase, domain 1"/>
    <property type="match status" value="1"/>
</dbReference>